<dbReference type="NCBIfam" id="TIGR04131">
    <property type="entry name" value="Bac_Flav_CTERM"/>
    <property type="match status" value="1"/>
</dbReference>
<organism evidence="2 3">
    <name type="scientific">Pedobacter gandavensis</name>
    <dbReference type="NCBI Taxonomy" id="2679963"/>
    <lineage>
        <taxon>Bacteria</taxon>
        <taxon>Pseudomonadati</taxon>
        <taxon>Bacteroidota</taxon>
        <taxon>Sphingobacteriia</taxon>
        <taxon>Sphingobacteriales</taxon>
        <taxon>Sphingobacteriaceae</taxon>
        <taxon>Pedobacter</taxon>
    </lineage>
</organism>
<dbReference type="InterPro" id="IPR003599">
    <property type="entry name" value="Ig_sub"/>
</dbReference>
<evidence type="ECO:0000259" key="1">
    <source>
        <dbReference type="SMART" id="SM00409"/>
    </source>
</evidence>
<dbReference type="InterPro" id="IPR044023">
    <property type="entry name" value="Ig_7"/>
</dbReference>
<dbReference type="Pfam" id="PF13585">
    <property type="entry name" value="CHU_C"/>
    <property type="match status" value="1"/>
</dbReference>
<dbReference type="Pfam" id="PF05345">
    <property type="entry name" value="He_PIG"/>
    <property type="match status" value="4"/>
</dbReference>
<dbReference type="Pfam" id="PF19081">
    <property type="entry name" value="Ig_7"/>
    <property type="match status" value="23"/>
</dbReference>
<feature type="domain" description="Immunoglobulin" evidence="1">
    <location>
        <begin position="2237"/>
        <end position="2319"/>
    </location>
</feature>
<evidence type="ECO:0000313" key="3">
    <source>
        <dbReference type="Proteomes" id="UP000636110"/>
    </source>
</evidence>
<protein>
    <submittedName>
        <fullName evidence="2">T9SS type B sorting domain-containing protein</fullName>
    </submittedName>
</protein>
<dbReference type="SUPFAM" id="SSF49265">
    <property type="entry name" value="Fibronectin type III"/>
    <property type="match status" value="1"/>
</dbReference>
<keyword evidence="3" id="KW-1185">Reference proteome</keyword>
<dbReference type="EMBL" id="WNXC01000004">
    <property type="protein sequence ID" value="MBB2149771.1"/>
    <property type="molecule type" value="Genomic_DNA"/>
</dbReference>
<accession>A0ABR6EX68</accession>
<feature type="domain" description="Immunoglobulin" evidence="1">
    <location>
        <begin position="1823"/>
        <end position="1898"/>
    </location>
</feature>
<reference evidence="2 3" key="1">
    <citation type="submission" date="2019-11" db="EMBL/GenBank/DDBJ databases">
        <title>Description of Pedobacter sp. LMG 31462T.</title>
        <authorList>
            <person name="Carlier A."/>
            <person name="Qi S."/>
            <person name="Vandamme P."/>
        </authorList>
    </citation>
    <scope>NUCLEOTIDE SEQUENCE [LARGE SCALE GENOMIC DNA]</scope>
    <source>
        <strain evidence="2 3">LMG 31462</strain>
    </source>
</reference>
<evidence type="ECO:0000313" key="2">
    <source>
        <dbReference type="EMBL" id="MBB2149771.1"/>
    </source>
</evidence>
<dbReference type="InterPro" id="IPR036116">
    <property type="entry name" value="FN3_sf"/>
</dbReference>
<dbReference type="SMART" id="SM00409">
    <property type="entry name" value="IG"/>
    <property type="match status" value="7"/>
</dbReference>
<feature type="domain" description="Immunoglobulin" evidence="1">
    <location>
        <begin position="1655"/>
        <end position="1727"/>
    </location>
</feature>
<dbReference type="Proteomes" id="UP000636110">
    <property type="component" value="Unassembled WGS sequence"/>
</dbReference>
<dbReference type="InterPro" id="IPR015919">
    <property type="entry name" value="Cadherin-like_sf"/>
</dbReference>
<comment type="caution">
    <text evidence="2">The sequence shown here is derived from an EMBL/GenBank/DDBJ whole genome shotgun (WGS) entry which is preliminary data.</text>
</comment>
<dbReference type="SUPFAM" id="SSF49313">
    <property type="entry name" value="Cadherin-like"/>
    <property type="match status" value="5"/>
</dbReference>
<feature type="domain" description="Immunoglobulin" evidence="1">
    <location>
        <begin position="1295"/>
        <end position="1406"/>
    </location>
</feature>
<dbReference type="Gene3D" id="2.60.40.10">
    <property type="entry name" value="Immunoglobulins"/>
    <property type="match status" value="6"/>
</dbReference>
<proteinExistence type="predicted"/>
<sequence length="3639" mass="372319">MKSTSTLPGMPRNLKVINFILISCLLLTLNNFKSYGQTRNYATIAPSTGLTTAVIGLGERPPRPDAAGGSVLGPGNAAIGDNTSFATLTCNYTAAALTGTVGEAWLQLKFPQPVGAGKTTYIRFDPLTTAGLNLSILNLVTNLTGLLKNETVKLEAYSGATAGGTGTIIPAANVMTTIVQDPQGNNYFAITSSDEYNSVRIRLSVEIKLLDIADGSTSMKVYNAFTIPGGASCGSGSFASVGESAGINVSLTPLATNPTAAADNNINTFSQLQVGLVGVGATISQTIFFGEPSASDAVAKVWLSIPSSILTVNVFNEIKLQAFNGNTAVGPAVAANSLLGGLDLLGLLSRKAVFPVFYTPGGAFDRIQVSLTNGVSLGGNLVGGGLNIHEAQITVAKPTFAGKTAGALAGICGNTVNLSVSTPVNGLSYNWYRKSGTSKTKISTSTTGAFTETGLNPGAYMYYVSANTTGCSTESDLDSATVTVTAIPVLPVVTANPICSGSAGILTVTNAESGVVYNWYTASNGGAPVFTGSTITTGALTENTTYYVEGVRGACLSASRTPVTITVNGIPADAQVSVDNVTITSGQTATLTATATTGSTINWYAASSGGVPLTTGSSFTTPALTSPTTYFVGVLGVAGCPSANRIPVTVSIAGVIPSLNCKSPNAQTNGVDGLLCLLCGVTNPTNAIDADPATFSTIRVNVGVAAGAYQRLIFPAAGVATDSIRLILGTPGGLADLAVLGGITVNVMNGNTIVSTYQLSSGLINLQLLQDKTARATIPAGAIYDRVELRGNGVVQALTTLNVYSAEVIYPNPVIASTGQNICSGAVTTLTATPAAGTTLNWFANATGGASLASGNTYSPTGLTTTTIYYVEVSKAGCANTDRVPVTVTVNPAIVFATTTLNNATAASLYSKQITAATGGTPVFSYSLAPDGNLPAGLSLSTTGLISGTPTANATTDYNFSIIAKDSKGCIATTAFNLTLTSALTLPSATLPNGVVTVVYPNQPLPVATGGTGPYTYVATNTPPGLTFNTSTPGISGTPTQAGTYPLKVTVTDINGNTITQTYTIVVKELLVLPPASLANGTVGINYPAQKIPEATGGTGPYTYTATGLAPGHDFNISTREITGIPTTAGSYAVLVTVTDAEGKTASNTYPVNVGPALVLPPATLADGNVGVAYTPQTIPAATGGTSPYTYTASNLPLDLTFDPITRVISGTPAQSGLYSVLVTVTDNMGTKATNTYSLRVIGALSLPSAALADGTVGTAYPAVVLPSVTGGTGPYTYTSANVPAGLTFDPATNTLSGTPTIGGTFTFQITAKDAANNTTTTDYVIKVKVADPVLASTGACSGTTATLSATNSLPGITYNWYAATGNTPIFTGNSFTTPALTANTTYYVEAVSGTAVSNRISVIVTVRPTPALAVVTGNQIISAGQTATLVATADAGNTISWFSTPTGGSALSTGASFTTPTLTADATYYIETQNTSGCVSATRVPVLVTVTPLPTNANCNAATGQQTAIDGICLLCGITNAGGSTDGDPATFSSIHLTVGLGATGYQRLIFANPGNAADSIRLDLGFPVGLADVGVLSAATVTVFNGTTIVSTYPLNSTLINLSLLNPNRLLATVPAGGVYDRIEIRFGALVSALSTLDIYGATVIYPNPTVAAAGQTTCAGSSTTLTATANGDTNLKWYATANSGTVLASGPTFTTPILNATTTYYIEVSRGTCANLQRIPVTVTITPAPTEPVLATELPVCYGSTASLTVNNVVPGLNYNWYTAATGGASVFSGATFVTPALTASTTYYVEANSPGCGSSTRTAVPVTVNPIVNLPQVTASATTVNAGQTVILNISPVIADVTYNWYTDLNGTSPVYSGPTYITPPLLVNTTYYVEAKSNLTGCLSSSRVQVTINVNNGGNPNPVPCEAAISETNGVIGVALLSGVFNPQLAFDNDTQTGSSLLMPVGALGAYVYQRLNFGSISTVGDTVKVLLNTPGKLLSLGLLSNIQVGTYNGATSNNDAVEISNNLVSLQLLSNDTQALLTFVPTVPFDQVEVRLNSGLAGVLSSVNLNYAQRVMVAPILTVQNPTACANQALTLSVLNPNPSLSYKWYDATGATVLSTGPSFSPTVTANTIFYVSANTATCTSYKTKVSVTVTSIPDAPTLLAANVETCSGSDVVLTVKDPINGVTYRWYDSNNVLQAGKDGPTFTIQNVTVNATYSVEAFISSCNLISATKTTATIVVGNLSNPVVLPESVTVSSGAPAVLTATSSTAGAIFKWYTTIDAVDPFFTGAILQVPGVVNSGAANLVTNYYVTAELPGGCASVSRSMATVTVLPAGPAVDAPCEFASVQVNSGVDGVAVLTGVFNPENAVDNSATTASSLVMPVGALGASVYQTVGFTSLSNIGDTVRVRVTTPGKLLNLALLSSVELTTYNNLVSNNDMLTVSNPLITLQVLSNDSEGIISFVPARQFDAVELRLKSGLAAVLSTIDLNYVQRVQIAPKVASATVSACVSTGAVLSVLNPNPDYIYKWYIGTATTAAATGPNYSTASNLTVGAYDYYVSVTRNNCESAKTKVTVTVLAAPDAPVAVIGNPTTVCPNAPATTLAVTAVAGVTYNWYDALTGGNLLAANTSTYTTTANLSVGEHNFFVEAVNANSCVSTTARTKITLTVNPSATAADITVAGADLPLCNNNTATLTANSTTVDNPVFNWYSDETLSTLVFTGPIFKPVLTASTIFYVTVSGDNKCANNAANAKIISIVVNPPAIASDINVSGAGTLFCAGSKASLLASSPNVVKPVFTWYSNAALTDLLFTGPLYEPVVTASTTFFVSVSGDNKCPNLPGTGKAVAITVNTPATAADITVTGNGSPFCAGTKAGLSASSNTVDNPQFVWYSNAALTVEVFRGAFYEPIVTASTTFYVTVSGTNKCSNNVGNAQTVAIVVNAPGTPADISIAGVNTNYCKGSTASLKASSATVDTPIFTWYNDVNLTDVAFSGPVFEPVLSATTTYYVTVRGVNRCENGIAGAKIVTIVVNPTGLASDINVAGNNTPFCVGTKALLTATADQVSSPVFTWYSDAALTVVASNGPVFEPVVTSTTTYYVTVSGSNRCQNALGDAKIVTLIVNPPATALDLIVSGAEAPVCEGTSVKLTAANTTITSPVFTWYTDAALTNAVFTGPILEKVFTNTTTYYVTVKGANKCENLPGTAKEVIVTVNALPEVPVIVNGGSLGICAGENTTLSVQSPRTGTTYQWYDAATGGTLLGSGSSLPTGALILTKDYYLLATNTSGCGSSAGRVKVTVTVNVKPDVPSVVSAAVTACSGTKAVLSIANPVAGITYNWYNTATAGTALGTGVDFTTGPINATSTFYAEAVTATCVSTSRTMVVVSVSALPTAPASVSGATDPLCSSNTAILTVNSPDPTLTYRWYSVETGGTHIIEGTSFTTPGLTATTTYYVGSVNPATGCVSSSRTTVTLTILPKLAAPMVALQSATATSITFMWAAVTGARGYEVSVDGGTTWLTPSSGTTGMTHIIQGLKPDQDAAIKVRAIGQLACQMSDATTFSSKADNPAGNQIFIPNTFTPNNDGKNDLLFVYGNTIARMKLRIYNQWGQFLFESNNIQNGWDGTYKGEIQPNGVYVYQFEAELKDGSKTTKKGTITLLR</sequence>
<dbReference type="InterPro" id="IPR013783">
    <property type="entry name" value="Ig-like_fold"/>
</dbReference>
<name>A0ABR6EX68_9SPHI</name>
<feature type="domain" description="Immunoglobulin" evidence="1">
    <location>
        <begin position="2147"/>
        <end position="2227"/>
    </location>
</feature>
<feature type="domain" description="Immunoglobulin" evidence="1">
    <location>
        <begin position="1417"/>
        <end position="1490"/>
    </location>
</feature>
<gene>
    <name evidence="2" type="ORF">GM920_12755</name>
</gene>
<dbReference type="InterPro" id="IPR026341">
    <property type="entry name" value="T9SS_type_B"/>
</dbReference>
<dbReference type="RefSeq" id="WP_182957806.1">
    <property type="nucleotide sequence ID" value="NZ_WNXC01000004.1"/>
</dbReference>
<feature type="domain" description="Immunoglobulin" evidence="1">
    <location>
        <begin position="578"/>
        <end position="651"/>
    </location>
</feature>